<proteinExistence type="predicted"/>
<protein>
    <submittedName>
        <fullName evidence="1">Uncharacterized protein</fullName>
    </submittedName>
</protein>
<evidence type="ECO:0000313" key="2">
    <source>
        <dbReference type="Proteomes" id="UP000236291"/>
    </source>
</evidence>
<dbReference type="AlphaFoldDB" id="A0A2K3LAQ7"/>
<comment type="caution">
    <text evidence="1">The sequence shown here is derived from an EMBL/GenBank/DDBJ whole genome shotgun (WGS) entry which is preliminary data.</text>
</comment>
<sequence length="261" mass="29188">MTPHSEVDLLRSVAGKISPLSETEISFLDDDALTLRVEYELSRLPKAVLNRLVAVAMSPFLPIVDAVVEGVIEGFVYAILAPKPKPKAKAKANEDGPMSLDRKIFVLMLSVANFMVIGGFVDCFRMWLNTGRDHVPPLPPVIPRDHGLMFINKYIQQQPNRSVCYPQYLRPEDVEVQLMVKAMIIVVGAITKLSSISETKIFLLADDALTRLSEDEFGRLWERTRRDVAVTTIAPQPERNGPIFLSKYSTSADVQVLFYLG</sequence>
<reference evidence="1 2" key="2">
    <citation type="journal article" date="2017" name="Front. Plant Sci.">
        <title>Gene Classification and Mining of Molecular Markers Useful in Red Clover (Trifolium pratense) Breeding.</title>
        <authorList>
            <person name="Istvanek J."/>
            <person name="Dluhosova J."/>
            <person name="Dluhos P."/>
            <person name="Patkova L."/>
            <person name="Nedelnik J."/>
            <person name="Repkova J."/>
        </authorList>
    </citation>
    <scope>NUCLEOTIDE SEQUENCE [LARGE SCALE GENOMIC DNA]</scope>
    <source>
        <strain evidence="2">cv. Tatra</strain>
        <tissue evidence="1">Young leaves</tissue>
    </source>
</reference>
<evidence type="ECO:0000313" key="1">
    <source>
        <dbReference type="EMBL" id="PNX75621.1"/>
    </source>
</evidence>
<name>A0A2K3LAQ7_TRIPR</name>
<accession>A0A2K3LAQ7</accession>
<reference evidence="1 2" key="1">
    <citation type="journal article" date="2014" name="Am. J. Bot.">
        <title>Genome assembly and annotation for red clover (Trifolium pratense; Fabaceae).</title>
        <authorList>
            <person name="Istvanek J."/>
            <person name="Jaros M."/>
            <person name="Krenek A."/>
            <person name="Repkova J."/>
        </authorList>
    </citation>
    <scope>NUCLEOTIDE SEQUENCE [LARGE SCALE GENOMIC DNA]</scope>
    <source>
        <strain evidence="2">cv. Tatra</strain>
        <tissue evidence="1">Young leaves</tissue>
    </source>
</reference>
<organism evidence="1 2">
    <name type="scientific">Trifolium pratense</name>
    <name type="common">Red clover</name>
    <dbReference type="NCBI Taxonomy" id="57577"/>
    <lineage>
        <taxon>Eukaryota</taxon>
        <taxon>Viridiplantae</taxon>
        <taxon>Streptophyta</taxon>
        <taxon>Embryophyta</taxon>
        <taxon>Tracheophyta</taxon>
        <taxon>Spermatophyta</taxon>
        <taxon>Magnoliopsida</taxon>
        <taxon>eudicotyledons</taxon>
        <taxon>Gunneridae</taxon>
        <taxon>Pentapetalae</taxon>
        <taxon>rosids</taxon>
        <taxon>fabids</taxon>
        <taxon>Fabales</taxon>
        <taxon>Fabaceae</taxon>
        <taxon>Papilionoideae</taxon>
        <taxon>50 kb inversion clade</taxon>
        <taxon>NPAAA clade</taxon>
        <taxon>Hologalegina</taxon>
        <taxon>IRL clade</taxon>
        <taxon>Trifolieae</taxon>
        <taxon>Trifolium</taxon>
    </lineage>
</organism>
<dbReference type="Proteomes" id="UP000236291">
    <property type="component" value="Unassembled WGS sequence"/>
</dbReference>
<dbReference type="EMBL" id="ASHM01029325">
    <property type="protein sequence ID" value="PNX75621.1"/>
    <property type="molecule type" value="Genomic_DNA"/>
</dbReference>
<gene>
    <name evidence="1" type="ORF">L195_g031560</name>
</gene>